<dbReference type="EMBL" id="FNUY01000002">
    <property type="protein sequence ID" value="SEF90799.1"/>
    <property type="molecule type" value="Genomic_DNA"/>
</dbReference>
<organism evidence="1 2">
    <name type="scientific">Bosea lathyri</name>
    <dbReference type="NCBI Taxonomy" id="1036778"/>
    <lineage>
        <taxon>Bacteria</taxon>
        <taxon>Pseudomonadati</taxon>
        <taxon>Pseudomonadota</taxon>
        <taxon>Alphaproteobacteria</taxon>
        <taxon>Hyphomicrobiales</taxon>
        <taxon>Boseaceae</taxon>
        <taxon>Bosea</taxon>
    </lineage>
</organism>
<accession>A0A1H5VU15</accession>
<keyword evidence="2" id="KW-1185">Reference proteome</keyword>
<dbReference type="AlphaFoldDB" id="A0A1H5VU15"/>
<evidence type="ECO:0000313" key="2">
    <source>
        <dbReference type="Proteomes" id="UP000236743"/>
    </source>
</evidence>
<proteinExistence type="predicted"/>
<name>A0A1H5VU15_9HYPH</name>
<evidence type="ECO:0000313" key="1">
    <source>
        <dbReference type="EMBL" id="SEF90799.1"/>
    </source>
</evidence>
<dbReference type="Proteomes" id="UP000236743">
    <property type="component" value="Unassembled WGS sequence"/>
</dbReference>
<sequence>MAAALGRKPAVIPGLRGAKSPEPMRFVTGATLSERSLESLSGSGFRAQACGLPRNDGAVPFKNGRP</sequence>
<protein>
    <submittedName>
        <fullName evidence="1">Uncharacterized protein</fullName>
    </submittedName>
</protein>
<gene>
    <name evidence="1" type="ORF">SAMN04488115_102437</name>
</gene>
<reference evidence="1 2" key="1">
    <citation type="submission" date="2016-10" db="EMBL/GenBank/DDBJ databases">
        <authorList>
            <person name="de Groot N.N."/>
        </authorList>
    </citation>
    <scope>NUCLEOTIDE SEQUENCE [LARGE SCALE GENOMIC DNA]</scope>
    <source>
        <strain evidence="1 2">DSM 26656</strain>
    </source>
</reference>